<dbReference type="Proteomes" id="UP000518681">
    <property type="component" value="Unassembled WGS sequence"/>
</dbReference>
<gene>
    <name evidence="3" type="ORF">GGD69_008145</name>
</gene>
<evidence type="ECO:0000313" key="3">
    <source>
        <dbReference type="EMBL" id="MBB6207238.1"/>
    </source>
</evidence>
<dbReference type="InterPro" id="IPR036380">
    <property type="entry name" value="Isochorismatase-like_sf"/>
</dbReference>
<organism evidence="3 4">
    <name type="scientific">Paraburkholderia fungorum</name>
    <dbReference type="NCBI Taxonomy" id="134537"/>
    <lineage>
        <taxon>Bacteria</taxon>
        <taxon>Pseudomonadati</taxon>
        <taxon>Pseudomonadota</taxon>
        <taxon>Betaproteobacteria</taxon>
        <taxon>Burkholderiales</taxon>
        <taxon>Burkholderiaceae</taxon>
        <taxon>Paraburkholderia</taxon>
    </lineage>
</organism>
<dbReference type="GO" id="GO:0016787">
    <property type="term" value="F:hydrolase activity"/>
    <property type="evidence" value="ECO:0007669"/>
    <property type="project" value="UniProtKB-KW"/>
</dbReference>
<dbReference type="InterPro" id="IPR000868">
    <property type="entry name" value="Isochorismatase-like_dom"/>
</dbReference>
<accession>A0AAW3V8I9</accession>
<dbReference type="PANTHER" id="PTHR43540">
    <property type="entry name" value="PEROXYUREIDOACRYLATE/UREIDOACRYLATE AMIDOHYDROLASE-RELATED"/>
    <property type="match status" value="1"/>
</dbReference>
<dbReference type="EMBL" id="JACIIK010000023">
    <property type="protein sequence ID" value="MBB6207238.1"/>
    <property type="molecule type" value="Genomic_DNA"/>
</dbReference>
<comment type="caution">
    <text evidence="3">The sequence shown here is derived from an EMBL/GenBank/DDBJ whole genome shotgun (WGS) entry which is preliminary data.</text>
</comment>
<protein>
    <submittedName>
        <fullName evidence="3">Nicotinamidase-related amidase</fullName>
    </submittedName>
</protein>
<dbReference type="SUPFAM" id="SSF52499">
    <property type="entry name" value="Isochorismatase-like hydrolases"/>
    <property type="match status" value="1"/>
</dbReference>
<dbReference type="CDD" id="cd00431">
    <property type="entry name" value="cysteine_hydrolases"/>
    <property type="match status" value="1"/>
</dbReference>
<dbReference type="AlphaFoldDB" id="A0AAW3V8I9"/>
<keyword evidence="1" id="KW-0378">Hydrolase</keyword>
<name>A0AAW3V8I9_9BURK</name>
<reference evidence="3 4" key="1">
    <citation type="submission" date="2020-08" db="EMBL/GenBank/DDBJ databases">
        <title>Genomic Encyclopedia of Type Strains, Phase IV (KMG-V): Genome sequencing to study the core and pangenomes of soil and plant-associated prokaryotes.</title>
        <authorList>
            <person name="Whitman W."/>
        </authorList>
    </citation>
    <scope>NUCLEOTIDE SEQUENCE [LARGE SCALE GENOMIC DNA]</scope>
    <source>
        <strain evidence="3 4">SEMIA 4013</strain>
    </source>
</reference>
<proteinExistence type="predicted"/>
<evidence type="ECO:0000256" key="1">
    <source>
        <dbReference type="ARBA" id="ARBA00022801"/>
    </source>
</evidence>
<evidence type="ECO:0000313" key="4">
    <source>
        <dbReference type="Proteomes" id="UP000518681"/>
    </source>
</evidence>
<dbReference type="Pfam" id="PF00857">
    <property type="entry name" value="Isochorismatase"/>
    <property type="match status" value="1"/>
</dbReference>
<dbReference type="InterPro" id="IPR050272">
    <property type="entry name" value="Isochorismatase-like_hydrls"/>
</dbReference>
<sequence>MNLLIDILAFLLRLVSVSRLFMNETDATSMPCRAFERRRTSFRSARNNGLRTSAAPCGKVLAAPFLWRFRHDGEPPMKQHDAYGTSVSGQLGRDGRYRWSASEKLVDMSLPLPEPIVATLSCEPQNVRIDLRSTAIVVIDMQNDFCTNGGWVAQIGGDFEVDRAPIAPLQRLLPALRDRGVPVIWVNWGNRPDLANMPPNQLHLYKPTGTGTGLGEPLASNGAHVLEKDSWAAAVVDELKPLPEDICVDKYRISGFWDTPLDSILRNLGIRTLMFAGVNTDQCVLHSLTDANFLGYGCVLVEDCCATSSPAFCTEATVWNVKKCFGFVTDSTRIVDALAEAA</sequence>
<evidence type="ECO:0000259" key="2">
    <source>
        <dbReference type="Pfam" id="PF00857"/>
    </source>
</evidence>
<feature type="domain" description="Isochorismatase-like" evidence="2">
    <location>
        <begin position="134"/>
        <end position="331"/>
    </location>
</feature>
<dbReference type="Gene3D" id="3.40.50.850">
    <property type="entry name" value="Isochorismatase-like"/>
    <property type="match status" value="1"/>
</dbReference>
<dbReference type="PANTHER" id="PTHR43540:SF9">
    <property type="entry name" value="FAMILY HYDROLASE, PUTATIVE (AFU_ORTHOLOGUE AFUA_2G08700)-RELATED"/>
    <property type="match status" value="1"/>
</dbReference>